<dbReference type="AlphaFoldDB" id="A0A250WSY2"/>
<keyword evidence="2" id="KW-1185">Reference proteome</keyword>
<dbReference type="Proteomes" id="UP000232323">
    <property type="component" value="Unassembled WGS sequence"/>
</dbReference>
<evidence type="ECO:0000313" key="1">
    <source>
        <dbReference type="EMBL" id="GAX73944.1"/>
    </source>
</evidence>
<reference evidence="1 2" key="1">
    <citation type="submission" date="2017-08" db="EMBL/GenBank/DDBJ databases">
        <title>Acidophilic green algal genome provides insights into adaptation to an acidic environment.</title>
        <authorList>
            <person name="Hirooka S."/>
            <person name="Hirose Y."/>
            <person name="Kanesaki Y."/>
            <person name="Higuchi S."/>
            <person name="Fujiwara T."/>
            <person name="Onuma R."/>
            <person name="Era A."/>
            <person name="Ohbayashi R."/>
            <person name="Uzuka A."/>
            <person name="Nozaki H."/>
            <person name="Yoshikawa H."/>
            <person name="Miyagishima S.Y."/>
        </authorList>
    </citation>
    <scope>NUCLEOTIDE SEQUENCE [LARGE SCALE GENOMIC DNA]</scope>
    <source>
        <strain evidence="1 2">NIES-2499</strain>
    </source>
</reference>
<protein>
    <submittedName>
        <fullName evidence="1">Uncharacterized protein</fullName>
    </submittedName>
</protein>
<evidence type="ECO:0000313" key="2">
    <source>
        <dbReference type="Proteomes" id="UP000232323"/>
    </source>
</evidence>
<organism evidence="1 2">
    <name type="scientific">Chlamydomonas eustigma</name>
    <dbReference type="NCBI Taxonomy" id="1157962"/>
    <lineage>
        <taxon>Eukaryota</taxon>
        <taxon>Viridiplantae</taxon>
        <taxon>Chlorophyta</taxon>
        <taxon>core chlorophytes</taxon>
        <taxon>Chlorophyceae</taxon>
        <taxon>CS clade</taxon>
        <taxon>Chlamydomonadales</taxon>
        <taxon>Chlamydomonadaceae</taxon>
        <taxon>Chlamydomonas</taxon>
    </lineage>
</organism>
<comment type="caution">
    <text evidence="1">The sequence shown here is derived from an EMBL/GenBank/DDBJ whole genome shotgun (WGS) entry which is preliminary data.</text>
</comment>
<name>A0A250WSY2_9CHLO</name>
<gene>
    <name evidence="1" type="ORF">CEUSTIGMA_g1394.t1</name>
</gene>
<proteinExistence type="predicted"/>
<dbReference type="EMBL" id="BEGY01000005">
    <property type="protein sequence ID" value="GAX73944.1"/>
    <property type="molecule type" value="Genomic_DNA"/>
</dbReference>
<sequence length="120" mass="13153">MELSRGRADTGLTLVMGVGMGGTFEEVKKPNNTTEVVSNQQQLQEMRRREGVLAPGLRPTGKLVADELPQNSNNNDDQQLSLPMKNNLILAESLAVLQVFKQAVESEFRGMRGQASQKPS</sequence>
<accession>A0A250WSY2</accession>